<evidence type="ECO:0000313" key="5">
    <source>
        <dbReference type="Proteomes" id="UP000694844"/>
    </source>
</evidence>
<feature type="signal peptide" evidence="2">
    <location>
        <begin position="1"/>
        <end position="27"/>
    </location>
</feature>
<keyword evidence="1" id="KW-1133">Transmembrane helix</keyword>
<dbReference type="AlphaFoldDB" id="A0A8B8C6Y7"/>
<protein>
    <submittedName>
        <fullName evidence="6">Uncharacterized protein LOC111116782</fullName>
    </submittedName>
</protein>
<keyword evidence="5" id="KW-1185">Reference proteome</keyword>
<keyword evidence="1" id="KW-0472">Membrane</keyword>
<keyword evidence="2" id="KW-0732">Signal</keyword>
<dbReference type="OrthoDB" id="6190103at2759"/>
<feature type="chain" id="PRO_5034478805" evidence="2">
    <location>
        <begin position="28"/>
        <end position="820"/>
    </location>
</feature>
<dbReference type="KEGG" id="cvn:111116782"/>
<accession>A0A8B8C6Y7</accession>
<evidence type="ECO:0000256" key="1">
    <source>
        <dbReference type="SAM" id="Phobius"/>
    </source>
</evidence>
<dbReference type="Pfam" id="PF18738">
    <property type="entry name" value="HEPN_DZIP3"/>
    <property type="match status" value="1"/>
</dbReference>
<evidence type="ECO:0000259" key="4">
    <source>
        <dbReference type="Pfam" id="PF20720"/>
    </source>
</evidence>
<feature type="domain" description="DZIP3-like HEPN" evidence="3">
    <location>
        <begin position="326"/>
        <end position="389"/>
    </location>
</feature>
<evidence type="ECO:0000313" key="6">
    <source>
        <dbReference type="RefSeq" id="XP_022311492.1"/>
    </source>
</evidence>
<sequence>MSCKIVKITMGMLSYLMLMMLVHHSVAMESGKRLVVNTTCLELAKPSNKQLRLSCNDPKRYHCLLDESYTREFEFCKQWMWIVKGDCAYFNSFGDGNIDRRYCREYTNLTCSPTEYPSYKNTNYSACYAKKGGYREETRPQTTTRTPVNENTTSEIIKVTSPSAEFGDSGIVLGVAIVVVLIVIAALLAVYILDKRHEWKLLDRLRARVTDVWHLIHPEHNENENVEGAGIGDNEQDLPLLSNDTYLVPLSSRTTNKVPQCSENTEKDQEDMFWKLNILKQYLIVSLKQNCGVEELKDAKVLYNASLVQHFGEALLKPLFQMNSLGDYHELDYCLVYNLLRNVCTERVKPPGKGWDCEPAVDDVSLGADIERIRLFWNKYCDEKENDIHSCDMILKRMKFRFGDISGNDEGVNSDEWKMQKEKITSVELKPDCQVEDSIVLTKGIKDVVERLEKENFVIVKGVIGSGKSTCLNYIDKYYKRKQWEVKRKEESIRRVDFCVEENQQVLLCCDNLFGAYNRGNFAGTPDIIESLENHDKKGDGELKVVLAIHDHVFDELEECQTAKILRNKSVIVDLNKMEAAENLLIFKEQRKRGHCTRDRQCWFRKVDFEHLQTTLSVNTGLIGDPLLTLIYCNHHDIFTKKEDTRDIMKALCSLFVDMLTKTPDLFHVLVYVMCIKNHDLNSDVPEWAAVLGDLSSEKVQRNIRHLDSFLECHVGGRTIRMKHDLFNIALFKVCSGYPDYLTFLLSHCHFEMIEEMLRPTSATRSGFCVLLNEERFKLLVSRLKADNLSVRMNDHPLMSNLKLGKKVTKLLPSKSFLKK</sequence>
<proteinExistence type="predicted"/>
<dbReference type="InterPro" id="IPR041249">
    <property type="entry name" value="HEPN_DZIP3"/>
</dbReference>
<dbReference type="Proteomes" id="UP000694844">
    <property type="component" value="Chromosome 10"/>
</dbReference>
<dbReference type="InterPro" id="IPR049050">
    <property type="entry name" value="nSTAND3"/>
</dbReference>
<dbReference type="GeneID" id="111116782"/>
<reference evidence="6" key="1">
    <citation type="submission" date="2025-08" db="UniProtKB">
        <authorList>
            <consortium name="RefSeq"/>
        </authorList>
    </citation>
    <scope>IDENTIFICATION</scope>
    <source>
        <tissue evidence="6">Whole sample</tissue>
    </source>
</reference>
<evidence type="ECO:0000259" key="3">
    <source>
        <dbReference type="Pfam" id="PF18738"/>
    </source>
</evidence>
<feature type="domain" description="Novel STAND NTPase 3" evidence="4">
    <location>
        <begin position="440"/>
        <end position="589"/>
    </location>
</feature>
<name>A0A8B8C6Y7_CRAVI</name>
<organism evidence="5 6">
    <name type="scientific">Crassostrea virginica</name>
    <name type="common">Eastern oyster</name>
    <dbReference type="NCBI Taxonomy" id="6565"/>
    <lineage>
        <taxon>Eukaryota</taxon>
        <taxon>Metazoa</taxon>
        <taxon>Spiralia</taxon>
        <taxon>Lophotrochozoa</taxon>
        <taxon>Mollusca</taxon>
        <taxon>Bivalvia</taxon>
        <taxon>Autobranchia</taxon>
        <taxon>Pteriomorphia</taxon>
        <taxon>Ostreida</taxon>
        <taxon>Ostreoidea</taxon>
        <taxon>Ostreidae</taxon>
        <taxon>Crassostrea</taxon>
    </lineage>
</organism>
<keyword evidence="1" id="KW-0812">Transmembrane</keyword>
<dbReference type="Pfam" id="PF20720">
    <property type="entry name" value="nSTAND3"/>
    <property type="match status" value="1"/>
</dbReference>
<dbReference type="RefSeq" id="XP_022311492.1">
    <property type="nucleotide sequence ID" value="XM_022455784.1"/>
</dbReference>
<gene>
    <name evidence="6" type="primary">LOC111116782</name>
</gene>
<evidence type="ECO:0000256" key="2">
    <source>
        <dbReference type="SAM" id="SignalP"/>
    </source>
</evidence>
<feature type="transmembrane region" description="Helical" evidence="1">
    <location>
        <begin position="171"/>
        <end position="193"/>
    </location>
</feature>